<dbReference type="EMBL" id="LJSX01000009">
    <property type="protein sequence ID" value="KPQ11227.1"/>
    <property type="molecule type" value="Genomic_DNA"/>
</dbReference>
<dbReference type="HAMAP" id="MF_00201">
    <property type="entry name" value="RecO"/>
    <property type="match status" value="1"/>
</dbReference>
<evidence type="ECO:0000313" key="10">
    <source>
        <dbReference type="EMBL" id="SCC81759.1"/>
    </source>
</evidence>
<keyword evidence="4 7" id="KW-0233">DNA recombination</keyword>
<dbReference type="Proteomes" id="UP000050497">
    <property type="component" value="Unassembled WGS sequence"/>
</dbReference>
<dbReference type="AlphaFoldDB" id="A0A0P8BNP1"/>
<gene>
    <name evidence="7 9" type="primary">recO</name>
    <name evidence="10" type="ORF">GA0071312_2721</name>
    <name evidence="9" type="ORF">HLUCCO17_07535</name>
</gene>
<organism evidence="9 11">
    <name type="scientific">Saliniramus fredricksonii</name>
    <dbReference type="NCBI Taxonomy" id="1653334"/>
    <lineage>
        <taxon>Bacteria</taxon>
        <taxon>Pseudomonadati</taxon>
        <taxon>Pseudomonadota</taxon>
        <taxon>Alphaproteobacteria</taxon>
        <taxon>Hyphomicrobiales</taxon>
        <taxon>Salinarimonadaceae</taxon>
        <taxon>Saliniramus</taxon>
    </lineage>
</organism>
<dbReference type="Gene3D" id="1.20.1440.120">
    <property type="entry name" value="Recombination protein O, C-terminal domain"/>
    <property type="match status" value="1"/>
</dbReference>
<dbReference type="OrthoDB" id="9804792at2"/>
<feature type="domain" description="DNA replication/recombination mediator RecO N-terminal" evidence="8">
    <location>
        <begin position="1"/>
        <end position="71"/>
    </location>
</feature>
<dbReference type="Pfam" id="PF02565">
    <property type="entry name" value="RecO_C"/>
    <property type="match status" value="1"/>
</dbReference>
<dbReference type="RefSeq" id="WP_074445393.1">
    <property type="nucleotide sequence ID" value="NZ_FMBM01000002.1"/>
</dbReference>
<dbReference type="EMBL" id="FMBM01000002">
    <property type="protein sequence ID" value="SCC81759.1"/>
    <property type="molecule type" value="Genomic_DNA"/>
</dbReference>
<evidence type="ECO:0000256" key="5">
    <source>
        <dbReference type="ARBA" id="ARBA00023204"/>
    </source>
</evidence>
<evidence type="ECO:0000256" key="7">
    <source>
        <dbReference type="HAMAP-Rule" id="MF_00201"/>
    </source>
</evidence>
<dbReference type="NCBIfam" id="TIGR00613">
    <property type="entry name" value="reco"/>
    <property type="match status" value="1"/>
</dbReference>
<sequence>MEWSDEAIVLGVRRHGESGVLLELLTRDHGRHFGFLPGGRSRKTLPLIQPGNSLAVTWRARLDQHLGTLSVEATRLRAPGFINAPHALYGFAALAASLRFLPERDPHPALFDAVIHLSEALPDAESVGPLFVEFELRLLAELGFGLDFDSCAATGTQENLVYVSPRTGRAVSAQAGEPYREKLLTLPGFLVYEGPANRVSPQALAEAFALTGYFLQRWIYEPQDRAPPPERARFVESLTREEDPA</sequence>
<evidence type="ECO:0000256" key="2">
    <source>
        <dbReference type="ARBA" id="ARBA00021310"/>
    </source>
</evidence>
<dbReference type="InterPro" id="IPR003717">
    <property type="entry name" value="RecO"/>
</dbReference>
<evidence type="ECO:0000256" key="4">
    <source>
        <dbReference type="ARBA" id="ARBA00023172"/>
    </source>
</evidence>
<evidence type="ECO:0000256" key="1">
    <source>
        <dbReference type="ARBA" id="ARBA00007452"/>
    </source>
</evidence>
<protein>
    <recommendedName>
        <fullName evidence="2 7">DNA repair protein RecO</fullName>
    </recommendedName>
    <alternativeName>
        <fullName evidence="6 7">Recombination protein O</fullName>
    </alternativeName>
</protein>
<evidence type="ECO:0000256" key="3">
    <source>
        <dbReference type="ARBA" id="ARBA00022763"/>
    </source>
</evidence>
<reference evidence="10 12" key="2">
    <citation type="submission" date="2016-08" db="EMBL/GenBank/DDBJ databases">
        <authorList>
            <person name="Varghese N."/>
            <person name="Submissions Spin"/>
        </authorList>
    </citation>
    <scope>NUCLEOTIDE SEQUENCE [LARGE SCALE GENOMIC DNA]</scope>
    <source>
        <strain evidence="10 12">HL-109</strain>
    </source>
</reference>
<evidence type="ECO:0000313" key="12">
    <source>
        <dbReference type="Proteomes" id="UP000182800"/>
    </source>
</evidence>
<keyword evidence="5 7" id="KW-0234">DNA repair</keyword>
<dbReference type="Gene3D" id="2.40.50.140">
    <property type="entry name" value="Nucleic acid-binding proteins"/>
    <property type="match status" value="1"/>
</dbReference>
<name>A0A0P8BNP1_9HYPH</name>
<dbReference type="InterPro" id="IPR042242">
    <property type="entry name" value="RecO_C"/>
</dbReference>
<dbReference type="InterPro" id="IPR022572">
    <property type="entry name" value="DNA_rep/recomb_RecO_N"/>
</dbReference>
<dbReference type="InterPro" id="IPR012340">
    <property type="entry name" value="NA-bd_OB-fold"/>
</dbReference>
<keyword evidence="12" id="KW-1185">Reference proteome</keyword>
<keyword evidence="3 7" id="KW-0227">DNA damage</keyword>
<dbReference type="GO" id="GO:0006310">
    <property type="term" value="P:DNA recombination"/>
    <property type="evidence" value="ECO:0007669"/>
    <property type="project" value="UniProtKB-UniRule"/>
</dbReference>
<accession>A0A0P8BNP1</accession>
<dbReference type="STRING" id="1653334.GA0071312_2721"/>
<dbReference type="Pfam" id="PF11967">
    <property type="entry name" value="RecO_N"/>
    <property type="match status" value="1"/>
</dbReference>
<evidence type="ECO:0000256" key="6">
    <source>
        <dbReference type="ARBA" id="ARBA00033409"/>
    </source>
</evidence>
<dbReference type="SUPFAM" id="SSF57863">
    <property type="entry name" value="ArfGap/RecO-like zinc finger"/>
    <property type="match status" value="1"/>
</dbReference>
<dbReference type="PATRIC" id="fig|1653334.4.peg.2583"/>
<reference evidence="9 11" key="1">
    <citation type="submission" date="2015-09" db="EMBL/GenBank/DDBJ databases">
        <title>Identification and resolution of microdiversity through metagenomic sequencing of parallel consortia.</title>
        <authorList>
            <person name="Nelson W.C."/>
            <person name="Romine M.F."/>
            <person name="Lindemann S.R."/>
        </authorList>
    </citation>
    <scope>NUCLEOTIDE SEQUENCE [LARGE SCALE GENOMIC DNA]</scope>
    <source>
        <strain evidence="9">HL-109</strain>
    </source>
</reference>
<proteinExistence type="inferred from homology"/>
<comment type="similarity">
    <text evidence="1 7">Belongs to the RecO family.</text>
</comment>
<comment type="function">
    <text evidence="7">Involved in DNA repair and RecF pathway recombination.</text>
</comment>
<dbReference type="SUPFAM" id="SSF50249">
    <property type="entry name" value="Nucleic acid-binding proteins"/>
    <property type="match status" value="1"/>
</dbReference>
<evidence type="ECO:0000259" key="8">
    <source>
        <dbReference type="Pfam" id="PF11967"/>
    </source>
</evidence>
<dbReference type="Proteomes" id="UP000182800">
    <property type="component" value="Unassembled WGS sequence"/>
</dbReference>
<dbReference type="InterPro" id="IPR037278">
    <property type="entry name" value="ARFGAP/RecO"/>
</dbReference>
<dbReference type="GO" id="GO:0006302">
    <property type="term" value="P:double-strand break repair"/>
    <property type="evidence" value="ECO:0007669"/>
    <property type="project" value="TreeGrafter"/>
</dbReference>
<evidence type="ECO:0000313" key="11">
    <source>
        <dbReference type="Proteomes" id="UP000050497"/>
    </source>
</evidence>
<dbReference type="PANTHER" id="PTHR33991">
    <property type="entry name" value="DNA REPAIR PROTEIN RECO"/>
    <property type="match status" value="1"/>
</dbReference>
<evidence type="ECO:0000313" key="9">
    <source>
        <dbReference type="EMBL" id="KPQ11227.1"/>
    </source>
</evidence>
<dbReference type="GO" id="GO:0043590">
    <property type="term" value="C:bacterial nucleoid"/>
    <property type="evidence" value="ECO:0007669"/>
    <property type="project" value="TreeGrafter"/>
</dbReference>
<dbReference type="PANTHER" id="PTHR33991:SF1">
    <property type="entry name" value="DNA REPAIR PROTEIN RECO"/>
    <property type="match status" value="1"/>
</dbReference>
<comment type="caution">
    <text evidence="9">The sequence shown here is derived from an EMBL/GenBank/DDBJ whole genome shotgun (WGS) entry which is preliminary data.</text>
</comment>